<dbReference type="Pfam" id="PF03099">
    <property type="entry name" value="BPL_LplA_LipB"/>
    <property type="match status" value="1"/>
</dbReference>
<dbReference type="SUPFAM" id="SSF50037">
    <property type="entry name" value="C-terminal domain of transcriptional repressors"/>
    <property type="match status" value="1"/>
</dbReference>
<gene>
    <name evidence="8" type="ORF">ABID16_001053</name>
</gene>
<dbReference type="Proteomes" id="UP001549047">
    <property type="component" value="Unassembled WGS sequence"/>
</dbReference>
<dbReference type="PANTHER" id="PTHR12835">
    <property type="entry name" value="BIOTIN PROTEIN LIGASE"/>
    <property type="match status" value="1"/>
</dbReference>
<organism evidence="8 9">
    <name type="scientific">Rhizobium aquaticum</name>
    <dbReference type="NCBI Taxonomy" id="1549636"/>
    <lineage>
        <taxon>Bacteria</taxon>
        <taxon>Pseudomonadati</taxon>
        <taxon>Pseudomonadota</taxon>
        <taxon>Alphaproteobacteria</taxon>
        <taxon>Hyphomicrobiales</taxon>
        <taxon>Rhizobiaceae</taxon>
        <taxon>Rhizobium/Agrobacterium group</taxon>
        <taxon>Rhizobium</taxon>
    </lineage>
</organism>
<dbReference type="InterPro" id="IPR004408">
    <property type="entry name" value="Biotin_CoA_COase_ligase"/>
</dbReference>
<dbReference type="InterPro" id="IPR045864">
    <property type="entry name" value="aa-tRNA-synth_II/BPL/LPL"/>
</dbReference>
<evidence type="ECO:0000259" key="7">
    <source>
        <dbReference type="PROSITE" id="PS51733"/>
    </source>
</evidence>
<dbReference type="InterPro" id="IPR004143">
    <property type="entry name" value="BPL_LPL_catalytic"/>
</dbReference>
<keyword evidence="2" id="KW-0547">Nucleotide-binding</keyword>
<dbReference type="EMBL" id="JBEPMB010000001">
    <property type="protein sequence ID" value="MET3612748.1"/>
    <property type="molecule type" value="Genomic_DNA"/>
</dbReference>
<evidence type="ECO:0000256" key="5">
    <source>
        <dbReference type="ARBA" id="ARBA00024227"/>
    </source>
</evidence>
<keyword evidence="4" id="KW-0092">Biotin</keyword>
<reference evidence="8 9" key="1">
    <citation type="submission" date="2024-06" db="EMBL/GenBank/DDBJ databases">
        <title>Genomic Encyclopedia of Type Strains, Phase IV (KMG-IV): sequencing the most valuable type-strain genomes for metagenomic binning, comparative biology and taxonomic classification.</title>
        <authorList>
            <person name="Goeker M."/>
        </authorList>
    </citation>
    <scope>NUCLEOTIDE SEQUENCE [LARGE SCALE GENOMIC DNA]</scope>
    <source>
        <strain evidence="8 9">DSM 29780</strain>
    </source>
</reference>
<dbReference type="Gene3D" id="2.30.30.100">
    <property type="match status" value="1"/>
</dbReference>
<dbReference type="CDD" id="cd00600">
    <property type="entry name" value="Sm_like"/>
    <property type="match status" value="1"/>
</dbReference>
<dbReference type="PROSITE" id="PS51733">
    <property type="entry name" value="BPL_LPL_CATALYTIC"/>
    <property type="match status" value="1"/>
</dbReference>
<evidence type="ECO:0000256" key="3">
    <source>
        <dbReference type="ARBA" id="ARBA00022840"/>
    </source>
</evidence>
<dbReference type="Gene3D" id="3.30.930.10">
    <property type="entry name" value="Bira Bifunctional Protein, Domain 2"/>
    <property type="match status" value="1"/>
</dbReference>
<comment type="catalytic activity">
    <reaction evidence="6">
        <text>biotin + L-lysyl-[protein] + ATP = N(6)-biotinyl-L-lysyl-[protein] + AMP + diphosphate + H(+)</text>
        <dbReference type="Rhea" id="RHEA:11756"/>
        <dbReference type="Rhea" id="RHEA-COMP:9752"/>
        <dbReference type="Rhea" id="RHEA-COMP:10505"/>
        <dbReference type="ChEBI" id="CHEBI:15378"/>
        <dbReference type="ChEBI" id="CHEBI:29969"/>
        <dbReference type="ChEBI" id="CHEBI:30616"/>
        <dbReference type="ChEBI" id="CHEBI:33019"/>
        <dbReference type="ChEBI" id="CHEBI:57586"/>
        <dbReference type="ChEBI" id="CHEBI:83144"/>
        <dbReference type="ChEBI" id="CHEBI:456215"/>
        <dbReference type="EC" id="6.3.4.15"/>
    </reaction>
</comment>
<keyword evidence="3" id="KW-0067">ATP-binding</keyword>
<name>A0ABV2IW86_9HYPH</name>
<evidence type="ECO:0000256" key="1">
    <source>
        <dbReference type="ARBA" id="ARBA00022598"/>
    </source>
</evidence>
<dbReference type="RefSeq" id="WP_354555288.1">
    <property type="nucleotide sequence ID" value="NZ_JBEPMB010000001.1"/>
</dbReference>
<evidence type="ECO:0000313" key="9">
    <source>
        <dbReference type="Proteomes" id="UP001549047"/>
    </source>
</evidence>
<dbReference type="Pfam" id="PF02237">
    <property type="entry name" value="BPL_C"/>
    <property type="match status" value="1"/>
</dbReference>
<evidence type="ECO:0000256" key="4">
    <source>
        <dbReference type="ARBA" id="ARBA00023267"/>
    </source>
</evidence>
<dbReference type="InterPro" id="IPR008988">
    <property type="entry name" value="Transcriptional_repressor_C"/>
</dbReference>
<evidence type="ECO:0000256" key="6">
    <source>
        <dbReference type="ARBA" id="ARBA00047846"/>
    </source>
</evidence>
<protein>
    <recommendedName>
        <fullName evidence="5">biotin--[biotin carboxyl-carrier protein] ligase</fullName>
        <ecNumber evidence="5">6.3.4.15</ecNumber>
    </recommendedName>
</protein>
<feature type="domain" description="BPL/LPL catalytic" evidence="7">
    <location>
        <begin position="15"/>
        <end position="188"/>
    </location>
</feature>
<dbReference type="InterPro" id="IPR003142">
    <property type="entry name" value="BPL_C"/>
</dbReference>
<sequence>MDGIEISRKPVTGFRHIELNETQSTNLECLERARAGDPGHLWITARRQSGGRARRGRSWVSEPGNLYASLLLIDPAPLDRLASLPLAVSLAVYDAIRRELPADIDVRIKWPNDVLVEGCKVSGILLEGETLPQGHHALVIGCGINIVHKPTETLYPVTCLAERGATCTPDILFARLYEAMEHMLSVWNGGEGTSKLVDQWRQVAKGIGEPVTVNLPDRSLQGVFSGIDAQGMLLLDLPDGTRQAIAAGDVFFLGRS</sequence>
<keyword evidence="9" id="KW-1185">Reference proteome</keyword>
<keyword evidence="1 8" id="KW-0436">Ligase</keyword>
<dbReference type="PANTHER" id="PTHR12835:SF5">
    <property type="entry name" value="BIOTIN--PROTEIN LIGASE"/>
    <property type="match status" value="1"/>
</dbReference>
<dbReference type="NCBIfam" id="TIGR00121">
    <property type="entry name" value="birA_ligase"/>
    <property type="match status" value="1"/>
</dbReference>
<dbReference type="CDD" id="cd16442">
    <property type="entry name" value="BPL"/>
    <property type="match status" value="1"/>
</dbReference>
<dbReference type="SUPFAM" id="SSF55681">
    <property type="entry name" value="Class II aaRS and biotin synthetases"/>
    <property type="match status" value="1"/>
</dbReference>
<evidence type="ECO:0000313" key="8">
    <source>
        <dbReference type="EMBL" id="MET3612748.1"/>
    </source>
</evidence>
<comment type="caution">
    <text evidence="8">The sequence shown here is derived from an EMBL/GenBank/DDBJ whole genome shotgun (WGS) entry which is preliminary data.</text>
</comment>
<evidence type="ECO:0000256" key="2">
    <source>
        <dbReference type="ARBA" id="ARBA00022741"/>
    </source>
</evidence>
<proteinExistence type="predicted"/>
<dbReference type="GO" id="GO:0004077">
    <property type="term" value="F:biotin--[biotin carboxyl-carrier protein] ligase activity"/>
    <property type="evidence" value="ECO:0007669"/>
    <property type="project" value="UniProtKB-EC"/>
</dbReference>
<accession>A0ABV2IW86</accession>
<dbReference type="EC" id="6.3.4.15" evidence="5"/>